<dbReference type="Pfam" id="PF21072">
    <property type="entry name" value="EFR3"/>
    <property type="match status" value="1"/>
</dbReference>
<dbReference type="GO" id="GO:0072659">
    <property type="term" value="P:protein localization to plasma membrane"/>
    <property type="evidence" value="ECO:0007669"/>
    <property type="project" value="InterPro"/>
</dbReference>
<dbReference type="AlphaFoldDB" id="A0A2G8STD3"/>
<feature type="compositionally biased region" description="Basic and acidic residues" evidence="2">
    <location>
        <begin position="493"/>
        <end position="503"/>
    </location>
</feature>
<dbReference type="InterPro" id="IPR039786">
    <property type="entry name" value="EFR3"/>
</dbReference>
<feature type="region of interest" description="Disordered" evidence="2">
    <location>
        <begin position="926"/>
        <end position="997"/>
    </location>
</feature>
<name>A0A2G8STD3_9APHY</name>
<dbReference type="PANTHER" id="PTHR47766:SF1">
    <property type="entry name" value="PROTEIN EFR3"/>
    <property type="match status" value="1"/>
</dbReference>
<evidence type="ECO:0000256" key="1">
    <source>
        <dbReference type="ARBA" id="ARBA00010216"/>
    </source>
</evidence>
<organism evidence="3 4">
    <name type="scientific">Ganoderma sinense ZZ0214-1</name>
    <dbReference type="NCBI Taxonomy" id="1077348"/>
    <lineage>
        <taxon>Eukaryota</taxon>
        <taxon>Fungi</taxon>
        <taxon>Dikarya</taxon>
        <taxon>Basidiomycota</taxon>
        <taxon>Agaricomycotina</taxon>
        <taxon>Agaricomycetes</taxon>
        <taxon>Polyporales</taxon>
        <taxon>Polyporaceae</taxon>
        <taxon>Ganoderma</taxon>
    </lineage>
</organism>
<feature type="region of interest" description="Disordered" evidence="2">
    <location>
        <begin position="472"/>
        <end position="511"/>
    </location>
</feature>
<dbReference type="PANTHER" id="PTHR47766">
    <property type="entry name" value="PROTEIN EFR3"/>
    <property type="match status" value="1"/>
</dbReference>
<protein>
    <recommendedName>
        <fullName evidence="5">Protein EFR3</fullName>
    </recommendedName>
</protein>
<dbReference type="InterPro" id="IPR049150">
    <property type="entry name" value="EFR3_HEAT-like_rpt"/>
</dbReference>
<feature type="compositionally biased region" description="Low complexity" evidence="2">
    <location>
        <begin position="642"/>
        <end position="651"/>
    </location>
</feature>
<evidence type="ECO:0000313" key="4">
    <source>
        <dbReference type="Proteomes" id="UP000230002"/>
    </source>
</evidence>
<keyword evidence="4" id="KW-1185">Reference proteome</keyword>
<proteinExistence type="inferred from homology"/>
<reference evidence="3 4" key="1">
    <citation type="journal article" date="2015" name="Sci. Rep.">
        <title>Chromosome-level genome map provides insights into diverse defense mechanisms in the medicinal fungus Ganoderma sinense.</title>
        <authorList>
            <person name="Zhu Y."/>
            <person name="Xu J."/>
            <person name="Sun C."/>
            <person name="Zhou S."/>
            <person name="Xu H."/>
            <person name="Nelson D.R."/>
            <person name="Qian J."/>
            <person name="Song J."/>
            <person name="Luo H."/>
            <person name="Xiang L."/>
            <person name="Li Y."/>
            <person name="Xu Z."/>
            <person name="Ji A."/>
            <person name="Wang L."/>
            <person name="Lu S."/>
            <person name="Hayward A."/>
            <person name="Sun W."/>
            <person name="Li X."/>
            <person name="Schwartz D.C."/>
            <person name="Wang Y."/>
            <person name="Chen S."/>
        </authorList>
    </citation>
    <scope>NUCLEOTIDE SEQUENCE [LARGE SCALE GENOMIC DNA]</scope>
    <source>
        <strain evidence="3 4">ZZ0214-1</strain>
    </source>
</reference>
<gene>
    <name evidence="3" type="ORF">GSI_00729</name>
</gene>
<comment type="caution">
    <text evidence="3">The sequence shown here is derived from an EMBL/GenBank/DDBJ whole genome shotgun (WGS) entry which is preliminary data.</text>
</comment>
<feature type="compositionally biased region" description="Basic and acidic residues" evidence="2">
    <location>
        <begin position="472"/>
        <end position="482"/>
    </location>
</feature>
<evidence type="ECO:0000313" key="3">
    <source>
        <dbReference type="EMBL" id="PIL37037.1"/>
    </source>
</evidence>
<evidence type="ECO:0008006" key="5">
    <source>
        <dbReference type="Google" id="ProtNLM"/>
    </source>
</evidence>
<feature type="compositionally biased region" description="Polar residues" evidence="2">
    <location>
        <begin position="979"/>
        <end position="988"/>
    </location>
</feature>
<sequence length="997" mass="107371">MHLLTPNHIQLVSACYPPSSALPTAGPDYSPNSQELSRLTYYAANRPGKISKLGSELDKRIKVDSRKAAAGNSRARATLLITLAIFKAIAAECRRDLALLSPALLSSVNATLSALPTDLEIAARAASVFTAWTTYTDGLVIGGDQRVTEDYMSCLQHFARLSHIDLADHESRNRTRLVGLAALASAVNSEALFHSQTHFHKQVQFLMRAILPLFFQVDVSVLDDQLADIKEQPNSPILDEFRSRPTLERRAASIHLHIDGDAGPTSADVANTALRATSSLLSHTNGFQASAVVKASLDTLDEMGGWDKVDHCRWLAERSAEWTQYQYRYGIPTRLVECLAECQDALQPTARHSTLAAMVTTVFTSPTPLVNLSTSDIISSLISITLRRLAVSSEDSLLPALVECISSLGTHVYYADQIQDLAAELISRLVIVEVNGISGIGKANLEPARIQAVRSLLAGLLGLIHAADLHDAGKDPEDEKKAGGTAATIPHNSDPRTSNEGHIRPSRRTKVTPETWQDTLSLLCDREYAIRADYAKALVEYIEMEIPKLGDKTDSDGVKRPRPIVEGPMHQASTVTALLYGDSTTRFLNALHAYAYALATSPTLGLLSSPSSPERMTPAPTANGEEVSASATEKSDVQSADRPSISVPPRSRRTSLISRLLKDAPSRLSVAGRVAADFSDIGNICAVLTAVHENLPVRSLLIGVPMLAALERATRASGELEPSTASVACAIKELVAKTWLVIGKVWNCPAVTEISQKALSALPPAAALPHLPDWQFGTLQPPQQAIPFPADLALSGPLPDIDTNTLLNAIADSQCVQEATGLGQADLLRRLDGAEWTANNAFRESMETKRRFESFSGDGLSPLVKVAPTLMHTENLSMQSLARSARAVGVTDLREALEGRSSMSNPNLAGRVPSISTLDHTSSVFPDGFSKLAPTRSRPQQRAKPRPGEVKDVLNKLGIGRPPTVNGSAILKSSFPGLQKTQSRTNKNPPAFPPYTT</sequence>
<accession>A0A2G8STD3</accession>
<dbReference type="EMBL" id="AYKW01000001">
    <property type="protein sequence ID" value="PIL37037.1"/>
    <property type="molecule type" value="Genomic_DNA"/>
</dbReference>
<dbReference type="OrthoDB" id="274691at2759"/>
<dbReference type="Proteomes" id="UP000230002">
    <property type="component" value="Unassembled WGS sequence"/>
</dbReference>
<comment type="similarity">
    <text evidence="1">Belongs to the EFR3 family.</text>
</comment>
<evidence type="ECO:0000256" key="2">
    <source>
        <dbReference type="SAM" id="MobiDB-lite"/>
    </source>
</evidence>
<feature type="region of interest" description="Disordered" evidence="2">
    <location>
        <begin position="607"/>
        <end position="651"/>
    </location>
</feature>
<dbReference type="STRING" id="1077348.A0A2G8STD3"/>